<evidence type="ECO:0000256" key="9">
    <source>
        <dbReference type="ARBA" id="ARBA00022619"/>
    </source>
</evidence>
<dbReference type="InterPro" id="IPR024072">
    <property type="entry name" value="DHFR-like_dom_sf"/>
</dbReference>
<dbReference type="AlphaFoldDB" id="A0A7M2YUY8"/>
<evidence type="ECO:0000256" key="13">
    <source>
        <dbReference type="ARBA" id="ARBA00023002"/>
    </source>
</evidence>
<feature type="binding site" evidence="18">
    <location>
        <position position="192"/>
    </location>
    <ligand>
        <name>NADP(+)</name>
        <dbReference type="ChEBI" id="CHEBI:58349"/>
    </ligand>
</feature>
<keyword evidence="10 19" id="KW-0479">Metal-binding</keyword>
<dbReference type="OrthoDB" id="9800865at2"/>
<dbReference type="NCBIfam" id="TIGR00326">
    <property type="entry name" value="eubact_ribD"/>
    <property type="match status" value="1"/>
</dbReference>
<reference evidence="21 22" key="1">
    <citation type="submission" date="2018-07" db="EMBL/GenBank/DDBJ databases">
        <title>High-quality-draft genome sequence of Gaiella occulta.</title>
        <authorList>
            <person name="Severino R."/>
            <person name="Froufe H.J.C."/>
            <person name="Rainey F.A."/>
            <person name="Barroso C."/>
            <person name="Albuquerque L."/>
            <person name="Lobo-Da-Cunha A."/>
            <person name="Da Costa M.S."/>
            <person name="Egas C."/>
        </authorList>
    </citation>
    <scope>NUCLEOTIDE SEQUENCE [LARGE SCALE GENOMIC DNA]</scope>
    <source>
        <strain evidence="21 22">F2-233</strain>
    </source>
</reference>
<dbReference type="SUPFAM" id="SSF53927">
    <property type="entry name" value="Cytidine deaminase-like"/>
    <property type="match status" value="1"/>
</dbReference>
<evidence type="ECO:0000256" key="2">
    <source>
        <dbReference type="ARBA" id="ARBA00004882"/>
    </source>
</evidence>
<comment type="pathway">
    <text evidence="3">Cofactor biosynthesis; riboflavin biosynthesis; 5-amino-6-(D-ribitylamino)uracil from GTP: step 3/4.</text>
</comment>
<evidence type="ECO:0000256" key="6">
    <source>
        <dbReference type="ARBA" id="ARBA00012766"/>
    </source>
</evidence>
<dbReference type="CDD" id="cd01284">
    <property type="entry name" value="Riboflavin_deaminase-reductase"/>
    <property type="match status" value="1"/>
</dbReference>
<feature type="binding site" evidence="18">
    <location>
        <position position="162"/>
    </location>
    <ligand>
        <name>NADP(+)</name>
        <dbReference type="ChEBI" id="CHEBI:58349"/>
    </ligand>
</feature>
<accession>A0A7M2YUY8</accession>
<dbReference type="GO" id="GO:0009231">
    <property type="term" value="P:riboflavin biosynthetic process"/>
    <property type="evidence" value="ECO:0007669"/>
    <property type="project" value="UniProtKB-UniPathway"/>
</dbReference>
<evidence type="ECO:0000256" key="3">
    <source>
        <dbReference type="ARBA" id="ARBA00004910"/>
    </source>
</evidence>
<evidence type="ECO:0000256" key="1">
    <source>
        <dbReference type="ARBA" id="ARBA00002151"/>
    </source>
</evidence>
<dbReference type="UniPathway" id="UPA00275">
    <property type="reaction ID" value="UER00401"/>
</dbReference>
<feature type="binding site" evidence="18">
    <location>
        <position position="188"/>
    </location>
    <ligand>
        <name>NADP(+)</name>
        <dbReference type="ChEBI" id="CHEBI:58349"/>
    </ligand>
</feature>
<dbReference type="Proteomes" id="UP000254134">
    <property type="component" value="Unassembled WGS sequence"/>
</dbReference>
<feature type="binding site" evidence="19">
    <location>
        <position position="80"/>
    </location>
    <ligand>
        <name>Zn(2+)</name>
        <dbReference type="ChEBI" id="CHEBI:29105"/>
        <note>catalytic</note>
    </ligand>
</feature>
<dbReference type="GO" id="GO:0008835">
    <property type="term" value="F:diaminohydroxyphosphoribosylaminopyrimidine deaminase activity"/>
    <property type="evidence" value="ECO:0007669"/>
    <property type="project" value="UniProtKB-EC"/>
</dbReference>
<feature type="binding site" evidence="18">
    <location>
        <position position="176"/>
    </location>
    <ligand>
        <name>substrate</name>
    </ligand>
</feature>
<comment type="cofactor">
    <cofactor evidence="19">
        <name>Zn(2+)</name>
        <dbReference type="ChEBI" id="CHEBI:29105"/>
    </cofactor>
    <text evidence="19">Binds 1 zinc ion.</text>
</comment>
<keyword evidence="9" id="KW-0686">Riboflavin biosynthesis</keyword>
<dbReference type="Gene3D" id="3.40.140.10">
    <property type="entry name" value="Cytidine Deaminase, domain 2"/>
    <property type="match status" value="1"/>
</dbReference>
<dbReference type="EMBL" id="QQZY01000006">
    <property type="protein sequence ID" value="RDI73825.1"/>
    <property type="molecule type" value="Genomic_DNA"/>
</dbReference>
<dbReference type="InterPro" id="IPR004794">
    <property type="entry name" value="Eubact_RibD"/>
</dbReference>
<protein>
    <recommendedName>
        <fullName evidence="8">Riboflavin biosynthesis protein RibD</fullName>
        <ecNumber evidence="7">1.1.1.193</ecNumber>
        <ecNumber evidence="6">3.5.4.26</ecNumber>
    </recommendedName>
</protein>
<comment type="catalytic activity">
    <reaction evidence="16">
        <text>2,5-diamino-6-hydroxy-4-(5-phosphoribosylamino)-pyrimidine + H2O + H(+) = 5-amino-6-(5-phospho-D-ribosylamino)uracil + NH4(+)</text>
        <dbReference type="Rhea" id="RHEA:21868"/>
        <dbReference type="ChEBI" id="CHEBI:15377"/>
        <dbReference type="ChEBI" id="CHEBI:15378"/>
        <dbReference type="ChEBI" id="CHEBI:28938"/>
        <dbReference type="ChEBI" id="CHEBI:58453"/>
        <dbReference type="ChEBI" id="CHEBI:58614"/>
        <dbReference type="EC" id="3.5.4.26"/>
    </reaction>
</comment>
<dbReference type="InterPro" id="IPR050765">
    <property type="entry name" value="Riboflavin_Biosynth_HTPR"/>
</dbReference>
<evidence type="ECO:0000256" key="15">
    <source>
        <dbReference type="ARBA" id="ARBA00049861"/>
    </source>
</evidence>
<evidence type="ECO:0000256" key="17">
    <source>
        <dbReference type="PIRSR" id="PIRSR006769-1"/>
    </source>
</evidence>
<keyword evidence="13" id="KW-0560">Oxidoreductase</keyword>
<organism evidence="21 22">
    <name type="scientific">Gaiella occulta</name>
    <dbReference type="NCBI Taxonomy" id="1002870"/>
    <lineage>
        <taxon>Bacteria</taxon>
        <taxon>Bacillati</taxon>
        <taxon>Actinomycetota</taxon>
        <taxon>Thermoleophilia</taxon>
        <taxon>Gaiellales</taxon>
        <taxon>Gaiellaceae</taxon>
        <taxon>Gaiella</taxon>
    </lineage>
</organism>
<dbReference type="InterPro" id="IPR002125">
    <property type="entry name" value="CMP_dCMP_dom"/>
</dbReference>
<keyword evidence="12 18" id="KW-0521">NADP</keyword>
<dbReference type="InterPro" id="IPR002734">
    <property type="entry name" value="RibDG_C"/>
</dbReference>
<dbReference type="InterPro" id="IPR016193">
    <property type="entry name" value="Cytidine_deaminase-like"/>
</dbReference>
<evidence type="ECO:0000256" key="10">
    <source>
        <dbReference type="ARBA" id="ARBA00022723"/>
    </source>
</evidence>
<keyword evidence="11 19" id="KW-0862">Zinc</keyword>
<evidence type="ECO:0000313" key="22">
    <source>
        <dbReference type="Proteomes" id="UP000254134"/>
    </source>
</evidence>
<evidence type="ECO:0000256" key="19">
    <source>
        <dbReference type="PIRSR" id="PIRSR006769-3"/>
    </source>
</evidence>
<sequence>MSLERALALAAERLGVAYPNPTVGAVVEHGGEVVGEGVTEPYGGRHGEIVALAAAGERALGATLYVTMEPCAHHGRTPPCVDAIRAAGIARVVAGCLDPDPEAAGGLDALRAAGVEVELDDRFEARRQNEAWRTWKALGRPFVTCKAAATLDGRVTVPGVRWVTGAPSRRLVHELRAASDAVAVGMGTVRADAPRLDARDVPVTRQPRRLAFGRGPLPDGCELELRSGPLAEELAALAAEGVQSLLLEGGPTLATAFLEQGLVDRLLLFVAPLLSGDGPRLLGDLAAPVGLTRLSARQVGDDVLLEAYVREP</sequence>
<comment type="function">
    <text evidence="1">Converts 2,5-diamino-6-(ribosylamino)-4(3h)-pyrimidinone 5'-phosphate into 5-amino-6-(ribosylamino)-2,4(1h,3h)-pyrimidinedione 5'-phosphate.</text>
</comment>
<feature type="binding site" evidence="18">
    <location>
        <position position="199"/>
    </location>
    <ligand>
        <name>NADP(+)</name>
        <dbReference type="ChEBI" id="CHEBI:58349"/>
    </ligand>
</feature>
<evidence type="ECO:0000259" key="20">
    <source>
        <dbReference type="PROSITE" id="PS51747"/>
    </source>
</evidence>
<dbReference type="Pfam" id="PF01872">
    <property type="entry name" value="RibD_C"/>
    <property type="match status" value="1"/>
</dbReference>
<keyword evidence="14" id="KW-0511">Multifunctional enzyme</keyword>
<feature type="binding site" evidence="18">
    <location>
        <position position="196"/>
    </location>
    <ligand>
        <name>substrate</name>
    </ligand>
</feature>
<comment type="caution">
    <text evidence="21">The sequence shown here is derived from an EMBL/GenBank/DDBJ whole genome shotgun (WGS) entry which is preliminary data.</text>
</comment>
<evidence type="ECO:0000256" key="14">
    <source>
        <dbReference type="ARBA" id="ARBA00023268"/>
    </source>
</evidence>
<dbReference type="PROSITE" id="PS51747">
    <property type="entry name" value="CYT_DCMP_DEAMINASES_2"/>
    <property type="match status" value="1"/>
</dbReference>
<feature type="binding site" evidence="18">
    <location>
        <position position="148"/>
    </location>
    <ligand>
        <name>NADP(+)</name>
        <dbReference type="ChEBI" id="CHEBI:58349"/>
    </ligand>
</feature>
<comment type="catalytic activity">
    <reaction evidence="15">
        <text>5-amino-6-(5-phospho-D-ribitylamino)uracil + NADP(+) = 5-amino-6-(5-phospho-D-ribosylamino)uracil + NADPH + H(+)</text>
        <dbReference type="Rhea" id="RHEA:17845"/>
        <dbReference type="ChEBI" id="CHEBI:15378"/>
        <dbReference type="ChEBI" id="CHEBI:57783"/>
        <dbReference type="ChEBI" id="CHEBI:58349"/>
        <dbReference type="ChEBI" id="CHEBI:58421"/>
        <dbReference type="ChEBI" id="CHEBI:58453"/>
        <dbReference type="EC" id="1.1.1.193"/>
    </reaction>
</comment>
<dbReference type="SUPFAM" id="SSF53597">
    <property type="entry name" value="Dihydrofolate reductase-like"/>
    <property type="match status" value="1"/>
</dbReference>
<dbReference type="PIRSF" id="PIRSF006769">
    <property type="entry name" value="RibD"/>
    <property type="match status" value="1"/>
</dbReference>
<evidence type="ECO:0000256" key="5">
    <source>
        <dbReference type="ARBA" id="ARBA00007417"/>
    </source>
</evidence>
<feature type="binding site" evidence="19">
    <location>
        <position position="71"/>
    </location>
    <ligand>
        <name>Zn(2+)</name>
        <dbReference type="ChEBI" id="CHEBI:29105"/>
        <note>catalytic</note>
    </ligand>
</feature>
<comment type="similarity">
    <text evidence="5">In the C-terminal section; belongs to the HTP reductase family.</text>
</comment>
<dbReference type="InterPro" id="IPR016192">
    <property type="entry name" value="APOBEC/CMP_deaminase_Zn-bd"/>
</dbReference>
<name>A0A7M2YUY8_9ACTN</name>
<evidence type="ECO:0000256" key="12">
    <source>
        <dbReference type="ARBA" id="ARBA00022857"/>
    </source>
</evidence>
<gene>
    <name evidence="21" type="ORF">Gocc_2389</name>
</gene>
<dbReference type="EC" id="3.5.4.26" evidence="6"/>
<proteinExistence type="inferred from homology"/>
<evidence type="ECO:0000256" key="4">
    <source>
        <dbReference type="ARBA" id="ARBA00005259"/>
    </source>
</evidence>
<evidence type="ECO:0000256" key="7">
    <source>
        <dbReference type="ARBA" id="ARBA00013173"/>
    </source>
</evidence>
<reference evidence="22" key="2">
    <citation type="journal article" date="2019" name="MicrobiologyOpen">
        <title>High-quality draft genome sequence of Gaiella occulta isolated from a 150 meter deep mineral water borehole and comparison with the genome sequences of other deep-branching lineages of the phylum Actinobacteria.</title>
        <authorList>
            <person name="Severino R."/>
            <person name="Froufe H.J.C."/>
            <person name="Barroso C."/>
            <person name="Albuquerque L."/>
            <person name="Lobo-da-Cunha A."/>
            <person name="da Costa M.S."/>
            <person name="Egas C."/>
        </authorList>
    </citation>
    <scope>NUCLEOTIDE SEQUENCE [LARGE SCALE GENOMIC DNA]</scope>
    <source>
        <strain evidence="22">F2-233</strain>
    </source>
</reference>
<dbReference type="PROSITE" id="PS00903">
    <property type="entry name" value="CYT_DCMP_DEAMINASES_1"/>
    <property type="match status" value="1"/>
</dbReference>
<evidence type="ECO:0000256" key="11">
    <source>
        <dbReference type="ARBA" id="ARBA00022833"/>
    </source>
</evidence>
<feature type="binding site" evidence="19">
    <location>
        <position position="46"/>
    </location>
    <ligand>
        <name>Zn(2+)</name>
        <dbReference type="ChEBI" id="CHEBI:29105"/>
        <note>catalytic</note>
    </ligand>
</feature>
<evidence type="ECO:0000313" key="21">
    <source>
        <dbReference type="EMBL" id="RDI73825.1"/>
    </source>
</evidence>
<feature type="binding site" evidence="18">
    <location>
        <position position="248"/>
    </location>
    <ligand>
        <name>substrate</name>
    </ligand>
</feature>
<evidence type="ECO:0000256" key="16">
    <source>
        <dbReference type="ARBA" id="ARBA00049886"/>
    </source>
</evidence>
<dbReference type="Pfam" id="PF00383">
    <property type="entry name" value="dCMP_cyt_deam_1"/>
    <property type="match status" value="1"/>
</dbReference>
<feature type="binding site" evidence="18">
    <location>
        <begin position="250"/>
        <end position="256"/>
    </location>
    <ligand>
        <name>NADP(+)</name>
        <dbReference type="ChEBI" id="CHEBI:58349"/>
    </ligand>
</feature>
<evidence type="ECO:0000256" key="18">
    <source>
        <dbReference type="PIRSR" id="PIRSR006769-2"/>
    </source>
</evidence>
<dbReference type="GO" id="GO:0008703">
    <property type="term" value="F:5-amino-6-(5-phosphoribosylamino)uracil reductase activity"/>
    <property type="evidence" value="ECO:0007669"/>
    <property type="project" value="UniProtKB-EC"/>
</dbReference>
<dbReference type="RefSeq" id="WP_114796804.1">
    <property type="nucleotide sequence ID" value="NZ_QQZY01000006.1"/>
</dbReference>
<dbReference type="GO" id="GO:0008270">
    <property type="term" value="F:zinc ion binding"/>
    <property type="evidence" value="ECO:0007669"/>
    <property type="project" value="InterPro"/>
</dbReference>
<dbReference type="EC" id="1.1.1.193" evidence="7"/>
<comment type="pathway">
    <text evidence="2">Cofactor biosynthesis; riboflavin biosynthesis; 5-amino-6-(D-ribitylamino)uracil from GTP: step 2/4.</text>
</comment>
<dbReference type="PANTHER" id="PTHR38011">
    <property type="entry name" value="DIHYDROFOLATE REDUCTASE FAMILY PROTEIN (AFU_ORTHOLOGUE AFUA_8G06820)"/>
    <property type="match status" value="1"/>
</dbReference>
<comment type="similarity">
    <text evidence="4">In the N-terminal section; belongs to the cytidine and deoxycytidylate deaminase family.</text>
</comment>
<feature type="active site" description="Proton donor" evidence="17">
    <location>
        <position position="48"/>
    </location>
</feature>
<keyword evidence="22" id="KW-1185">Reference proteome</keyword>
<dbReference type="Gene3D" id="3.40.430.10">
    <property type="entry name" value="Dihydrofolate Reductase, subunit A"/>
    <property type="match status" value="2"/>
</dbReference>
<evidence type="ECO:0000256" key="8">
    <source>
        <dbReference type="ARBA" id="ARBA00019930"/>
    </source>
</evidence>
<dbReference type="PANTHER" id="PTHR38011:SF7">
    <property type="entry name" value="2,5-DIAMINO-6-RIBOSYLAMINO-4(3H)-PYRIMIDINONE 5'-PHOSPHATE REDUCTASE"/>
    <property type="match status" value="1"/>
</dbReference>
<feature type="domain" description="CMP/dCMP-type deaminase" evidence="20">
    <location>
        <begin position="1"/>
        <end position="118"/>
    </location>
</feature>